<dbReference type="PANTHER" id="PTHR30055">
    <property type="entry name" value="HTH-TYPE TRANSCRIPTIONAL REGULATOR RUTR"/>
    <property type="match status" value="1"/>
</dbReference>
<evidence type="ECO:0000259" key="5">
    <source>
        <dbReference type="PROSITE" id="PS50977"/>
    </source>
</evidence>
<keyword evidence="1" id="KW-0805">Transcription regulation</keyword>
<dbReference type="SUPFAM" id="SSF46689">
    <property type="entry name" value="Homeodomain-like"/>
    <property type="match status" value="1"/>
</dbReference>
<dbReference type="Gene3D" id="1.10.357.10">
    <property type="entry name" value="Tetracycline Repressor, domain 2"/>
    <property type="match status" value="1"/>
</dbReference>
<dbReference type="Pfam" id="PF00440">
    <property type="entry name" value="TetR_N"/>
    <property type="match status" value="1"/>
</dbReference>
<keyword evidence="3" id="KW-0804">Transcription</keyword>
<dbReference type="Proteomes" id="UP001316384">
    <property type="component" value="Chromosome"/>
</dbReference>
<dbReference type="InterPro" id="IPR009057">
    <property type="entry name" value="Homeodomain-like_sf"/>
</dbReference>
<gene>
    <name evidence="6" type="ORF">NP048_14450</name>
</gene>
<evidence type="ECO:0000256" key="4">
    <source>
        <dbReference type="PROSITE-ProRule" id="PRU00335"/>
    </source>
</evidence>
<organism evidence="6 7">
    <name type="scientific">Cellulomonas xiejunii</name>
    <dbReference type="NCBI Taxonomy" id="2968083"/>
    <lineage>
        <taxon>Bacteria</taxon>
        <taxon>Bacillati</taxon>
        <taxon>Actinomycetota</taxon>
        <taxon>Actinomycetes</taxon>
        <taxon>Micrococcales</taxon>
        <taxon>Cellulomonadaceae</taxon>
        <taxon>Cellulomonas</taxon>
    </lineage>
</organism>
<dbReference type="RefSeq" id="WP_227576318.1">
    <property type="nucleotide sequence ID" value="NZ_CP101987.1"/>
</dbReference>
<feature type="domain" description="HTH tetR-type" evidence="5">
    <location>
        <begin position="6"/>
        <end position="66"/>
    </location>
</feature>
<evidence type="ECO:0000313" key="6">
    <source>
        <dbReference type="EMBL" id="UUI70983.1"/>
    </source>
</evidence>
<sequence length="177" mass="18541">MPTPDRTSLEEIVAAAWAVLEAEGLSGLTMQAVAVKVGVRAPSLYKRVRDRDALLALVAVAAVDEVARRLEPAATLADIARTYRAFAHECRQGFRLIQSAGADPASLARASEPVLRIAADLVGPGEALEAARLVTAWATGFLTMELAGAFRLGGDLDEAFEYGLARLTAALTPAGGL</sequence>
<dbReference type="InterPro" id="IPR050109">
    <property type="entry name" value="HTH-type_TetR-like_transc_reg"/>
</dbReference>
<evidence type="ECO:0000256" key="3">
    <source>
        <dbReference type="ARBA" id="ARBA00023163"/>
    </source>
</evidence>
<dbReference type="Gene3D" id="1.10.10.60">
    <property type="entry name" value="Homeodomain-like"/>
    <property type="match status" value="1"/>
</dbReference>
<dbReference type="SUPFAM" id="SSF48498">
    <property type="entry name" value="Tetracyclin repressor-like, C-terminal domain"/>
    <property type="match status" value="1"/>
</dbReference>
<dbReference type="InterPro" id="IPR025996">
    <property type="entry name" value="MT1864/Rv1816-like_C"/>
</dbReference>
<reference evidence="6 7" key="1">
    <citation type="submission" date="2022-07" db="EMBL/GenBank/DDBJ databases">
        <title>Novel species in genus cellulomonas.</title>
        <authorList>
            <person name="Ye L."/>
        </authorList>
    </citation>
    <scope>NUCLEOTIDE SEQUENCE [LARGE SCALE GENOMIC DNA]</scope>
    <source>
        <strain evidence="7">zg-B89</strain>
    </source>
</reference>
<name>A0ABY5KMK6_9CELL</name>
<dbReference type="PANTHER" id="PTHR30055:SF239">
    <property type="entry name" value="TRANSCRIPTIONAL REGULATORY PROTEIN"/>
    <property type="match status" value="1"/>
</dbReference>
<protein>
    <submittedName>
        <fullName evidence="6">WHG domain-containing protein</fullName>
    </submittedName>
</protein>
<dbReference type="EMBL" id="CP101987">
    <property type="protein sequence ID" value="UUI70983.1"/>
    <property type="molecule type" value="Genomic_DNA"/>
</dbReference>
<keyword evidence="2 4" id="KW-0238">DNA-binding</keyword>
<evidence type="ECO:0000313" key="7">
    <source>
        <dbReference type="Proteomes" id="UP001316384"/>
    </source>
</evidence>
<keyword evidence="7" id="KW-1185">Reference proteome</keyword>
<proteinExistence type="predicted"/>
<dbReference type="InterPro" id="IPR036271">
    <property type="entry name" value="Tet_transcr_reg_TetR-rel_C_sf"/>
</dbReference>
<dbReference type="PROSITE" id="PS50977">
    <property type="entry name" value="HTH_TETR_2"/>
    <property type="match status" value="1"/>
</dbReference>
<dbReference type="Pfam" id="PF13305">
    <property type="entry name" value="TetR_C_33"/>
    <property type="match status" value="1"/>
</dbReference>
<evidence type="ECO:0000256" key="1">
    <source>
        <dbReference type="ARBA" id="ARBA00023015"/>
    </source>
</evidence>
<dbReference type="InterPro" id="IPR001647">
    <property type="entry name" value="HTH_TetR"/>
</dbReference>
<evidence type="ECO:0000256" key="2">
    <source>
        <dbReference type="ARBA" id="ARBA00023125"/>
    </source>
</evidence>
<accession>A0ABY5KMK6</accession>
<feature type="DNA-binding region" description="H-T-H motif" evidence="4">
    <location>
        <begin position="29"/>
        <end position="48"/>
    </location>
</feature>